<name>A0A327YYA5_9ACTN</name>
<sequence length="85" mass="9093">MYRLAVIDLDRPVRRQVKPPRRRAPLAVVAALVLAGLAGEPAPVHTPPTTDELCRHLEAAEVNGGMALIEPTTGDTLVIISCPPH</sequence>
<evidence type="ECO:0000313" key="1">
    <source>
        <dbReference type="EMBL" id="RAK26314.1"/>
    </source>
</evidence>
<organism evidence="1 2">
    <name type="scientific">Actinoplanes lutulentus</name>
    <dbReference type="NCBI Taxonomy" id="1287878"/>
    <lineage>
        <taxon>Bacteria</taxon>
        <taxon>Bacillati</taxon>
        <taxon>Actinomycetota</taxon>
        <taxon>Actinomycetes</taxon>
        <taxon>Micromonosporales</taxon>
        <taxon>Micromonosporaceae</taxon>
        <taxon>Actinoplanes</taxon>
    </lineage>
</organism>
<gene>
    <name evidence="1" type="ORF">B0I29_128164</name>
</gene>
<dbReference type="Proteomes" id="UP000249341">
    <property type="component" value="Unassembled WGS sequence"/>
</dbReference>
<dbReference type="AlphaFoldDB" id="A0A327YYA5"/>
<proteinExistence type="predicted"/>
<keyword evidence="2" id="KW-1185">Reference proteome</keyword>
<evidence type="ECO:0000313" key="2">
    <source>
        <dbReference type="Proteomes" id="UP000249341"/>
    </source>
</evidence>
<accession>A0A327YYA5</accession>
<dbReference type="EMBL" id="QLMJ01000028">
    <property type="protein sequence ID" value="RAK26314.1"/>
    <property type="molecule type" value="Genomic_DNA"/>
</dbReference>
<comment type="caution">
    <text evidence="1">The sequence shown here is derived from an EMBL/GenBank/DDBJ whole genome shotgun (WGS) entry which is preliminary data.</text>
</comment>
<protein>
    <submittedName>
        <fullName evidence="1">Uncharacterized protein</fullName>
    </submittedName>
</protein>
<reference evidence="1 2" key="1">
    <citation type="submission" date="2018-06" db="EMBL/GenBank/DDBJ databases">
        <title>Genomic Encyclopedia of Type Strains, Phase III (KMG-III): the genomes of soil and plant-associated and newly described type strains.</title>
        <authorList>
            <person name="Whitman W."/>
        </authorList>
    </citation>
    <scope>NUCLEOTIDE SEQUENCE [LARGE SCALE GENOMIC DNA]</scope>
    <source>
        <strain evidence="1 2">CGMCC 4.7090</strain>
    </source>
</reference>